<sequence>MYVRRAIIFPLLQLKLHAIQGKLSLLFSNYSSMASPSKSNVGSGPKNTE</sequence>
<organism evidence="1 2">
    <name type="scientific">Trifolium medium</name>
    <dbReference type="NCBI Taxonomy" id="97028"/>
    <lineage>
        <taxon>Eukaryota</taxon>
        <taxon>Viridiplantae</taxon>
        <taxon>Streptophyta</taxon>
        <taxon>Embryophyta</taxon>
        <taxon>Tracheophyta</taxon>
        <taxon>Spermatophyta</taxon>
        <taxon>Magnoliopsida</taxon>
        <taxon>eudicotyledons</taxon>
        <taxon>Gunneridae</taxon>
        <taxon>Pentapetalae</taxon>
        <taxon>rosids</taxon>
        <taxon>fabids</taxon>
        <taxon>Fabales</taxon>
        <taxon>Fabaceae</taxon>
        <taxon>Papilionoideae</taxon>
        <taxon>50 kb inversion clade</taxon>
        <taxon>NPAAA clade</taxon>
        <taxon>Hologalegina</taxon>
        <taxon>IRL clade</taxon>
        <taxon>Trifolieae</taxon>
        <taxon>Trifolium</taxon>
    </lineage>
</organism>
<feature type="non-terminal residue" evidence="1">
    <location>
        <position position="49"/>
    </location>
</feature>
<accession>A0A392VEH3</accession>
<dbReference type="Proteomes" id="UP000265520">
    <property type="component" value="Unassembled WGS sequence"/>
</dbReference>
<proteinExistence type="predicted"/>
<reference evidence="1 2" key="1">
    <citation type="journal article" date="2018" name="Front. Plant Sci.">
        <title>Red Clover (Trifolium pratense) and Zigzag Clover (T. medium) - A Picture of Genomic Similarities and Differences.</title>
        <authorList>
            <person name="Dluhosova J."/>
            <person name="Istvanek J."/>
            <person name="Nedelnik J."/>
            <person name="Repkova J."/>
        </authorList>
    </citation>
    <scope>NUCLEOTIDE SEQUENCE [LARGE SCALE GENOMIC DNA]</scope>
    <source>
        <strain evidence="2">cv. 10/8</strain>
        <tissue evidence="1">Leaf</tissue>
    </source>
</reference>
<name>A0A392VEH3_9FABA</name>
<protein>
    <submittedName>
        <fullName evidence="1">Uncharacterized protein</fullName>
    </submittedName>
</protein>
<dbReference type="AlphaFoldDB" id="A0A392VEH3"/>
<evidence type="ECO:0000313" key="1">
    <source>
        <dbReference type="EMBL" id="MCI86784.1"/>
    </source>
</evidence>
<dbReference type="EMBL" id="LXQA011149378">
    <property type="protein sequence ID" value="MCI86784.1"/>
    <property type="molecule type" value="Genomic_DNA"/>
</dbReference>
<evidence type="ECO:0000313" key="2">
    <source>
        <dbReference type="Proteomes" id="UP000265520"/>
    </source>
</evidence>
<comment type="caution">
    <text evidence="1">The sequence shown here is derived from an EMBL/GenBank/DDBJ whole genome shotgun (WGS) entry which is preliminary data.</text>
</comment>
<keyword evidence="2" id="KW-1185">Reference proteome</keyword>